<sequence length="203" mass="23238">MMEDIYKTIAIPSKEILYKDRKSKFFGRSFPISAEEDVKLIIEKLRKKYQTAGHICYAWQLGVSEISYRANDDGEPNNSAGMPIYGQIKAFELTNVLVAVPRVFGGTKLGVGGLIQAYKATAQLTLEESTIIEKFISVEFEIKFEYKNLDKVMRLIKQLDLIIKQQKMELSCSIIIIARKSLEGKIFKIFQELHEISFKKLES</sequence>
<organism evidence="3 4">
    <name type="scientific">Croceitalea vernalis</name>
    <dbReference type="NCBI Taxonomy" id="3075599"/>
    <lineage>
        <taxon>Bacteria</taxon>
        <taxon>Pseudomonadati</taxon>
        <taxon>Bacteroidota</taxon>
        <taxon>Flavobacteriia</taxon>
        <taxon>Flavobacteriales</taxon>
        <taxon>Flavobacteriaceae</taxon>
        <taxon>Croceitalea</taxon>
    </lineage>
</organism>
<evidence type="ECO:0000313" key="4">
    <source>
        <dbReference type="Proteomes" id="UP001250662"/>
    </source>
</evidence>
<dbReference type="EMBL" id="JAVRHU010000002">
    <property type="protein sequence ID" value="MDT0621816.1"/>
    <property type="molecule type" value="Genomic_DNA"/>
</dbReference>
<feature type="domain" description="Impact N-terminal" evidence="2">
    <location>
        <begin position="21"/>
        <end position="125"/>
    </location>
</feature>
<comment type="caution">
    <text evidence="3">The sequence shown here is derived from an EMBL/GenBank/DDBJ whole genome shotgun (WGS) entry which is preliminary data.</text>
</comment>
<dbReference type="InterPro" id="IPR023582">
    <property type="entry name" value="Impact"/>
</dbReference>
<evidence type="ECO:0000313" key="3">
    <source>
        <dbReference type="EMBL" id="MDT0621816.1"/>
    </source>
</evidence>
<dbReference type="RefSeq" id="WP_311387816.1">
    <property type="nucleotide sequence ID" value="NZ_JAVRHU010000002.1"/>
</dbReference>
<protein>
    <submittedName>
        <fullName evidence="3">YigZ family protein</fullName>
    </submittedName>
</protein>
<accession>A0ABU3BI27</accession>
<reference evidence="3 4" key="1">
    <citation type="submission" date="2023-09" db="EMBL/GenBank/DDBJ databases">
        <authorList>
            <person name="Rey-Velasco X."/>
        </authorList>
    </citation>
    <scope>NUCLEOTIDE SEQUENCE [LARGE SCALE GENOMIC DNA]</scope>
    <source>
        <strain evidence="3 4">P007</strain>
    </source>
</reference>
<evidence type="ECO:0000259" key="2">
    <source>
        <dbReference type="Pfam" id="PF01205"/>
    </source>
</evidence>
<dbReference type="PANTHER" id="PTHR16301:SF20">
    <property type="entry name" value="IMPACT FAMILY MEMBER YIGZ"/>
    <property type="match status" value="1"/>
</dbReference>
<proteinExistence type="inferred from homology"/>
<name>A0ABU3BI27_9FLAO</name>
<dbReference type="SUPFAM" id="SSF54211">
    <property type="entry name" value="Ribosomal protein S5 domain 2-like"/>
    <property type="match status" value="1"/>
</dbReference>
<dbReference type="Pfam" id="PF01205">
    <property type="entry name" value="Impact_N"/>
    <property type="match status" value="1"/>
</dbReference>
<dbReference type="PANTHER" id="PTHR16301">
    <property type="entry name" value="IMPACT-RELATED"/>
    <property type="match status" value="1"/>
</dbReference>
<dbReference type="InterPro" id="IPR036956">
    <property type="entry name" value="Impact_N_sf"/>
</dbReference>
<dbReference type="InterPro" id="IPR001498">
    <property type="entry name" value="Impact_N"/>
</dbReference>
<dbReference type="Gene3D" id="3.30.230.30">
    <property type="entry name" value="Impact, N-terminal domain"/>
    <property type="match status" value="1"/>
</dbReference>
<keyword evidence="4" id="KW-1185">Reference proteome</keyword>
<dbReference type="Proteomes" id="UP001250662">
    <property type="component" value="Unassembled WGS sequence"/>
</dbReference>
<dbReference type="InterPro" id="IPR020568">
    <property type="entry name" value="Ribosomal_Su5_D2-typ_SF"/>
</dbReference>
<evidence type="ECO:0000256" key="1">
    <source>
        <dbReference type="ARBA" id="ARBA00007665"/>
    </source>
</evidence>
<comment type="similarity">
    <text evidence="1">Belongs to the IMPACT family.</text>
</comment>
<gene>
    <name evidence="3" type="ORF">RM520_09270</name>
</gene>